<feature type="region of interest" description="Disordered" evidence="1">
    <location>
        <begin position="1"/>
        <end position="68"/>
    </location>
</feature>
<dbReference type="InterPro" id="IPR029058">
    <property type="entry name" value="AB_hydrolase_fold"/>
</dbReference>
<keyword evidence="4" id="KW-1185">Reference proteome</keyword>
<feature type="compositionally biased region" description="Gly residues" evidence="1">
    <location>
        <begin position="19"/>
        <end position="28"/>
    </location>
</feature>
<feature type="domain" description="Peptidase S33 tripeptidyl aminopeptidase-like C-terminal" evidence="2">
    <location>
        <begin position="101"/>
        <end position="145"/>
    </location>
</feature>
<accession>A0ABX6P8U6</accession>
<name>A0ABX6P8U6_9BURK</name>
<dbReference type="Pfam" id="PF08386">
    <property type="entry name" value="Abhydrolase_4"/>
    <property type="match status" value="1"/>
</dbReference>
<reference evidence="3 4" key="1">
    <citation type="submission" date="2020-05" db="EMBL/GenBank/DDBJ databases">
        <title>Ramlibacter rhizophilus sp. nov., isolated from rhizosphere soil of national flower Mugunghwa from South Korea.</title>
        <authorList>
            <person name="Zheng-Fei Y."/>
            <person name="Huan T."/>
        </authorList>
    </citation>
    <scope>NUCLEOTIDE SEQUENCE [LARGE SCALE GENOMIC DNA]</scope>
    <source>
        <strain evidence="3 4">H242</strain>
    </source>
</reference>
<protein>
    <recommendedName>
        <fullName evidence="2">Peptidase S33 tripeptidyl aminopeptidase-like C-terminal domain-containing protein</fullName>
    </recommendedName>
</protein>
<evidence type="ECO:0000256" key="1">
    <source>
        <dbReference type="SAM" id="MobiDB-lite"/>
    </source>
</evidence>
<dbReference type="EMBL" id="CP053418">
    <property type="protein sequence ID" value="QJW85778.1"/>
    <property type="molecule type" value="Genomic_DNA"/>
</dbReference>
<dbReference type="SUPFAM" id="SSF53474">
    <property type="entry name" value="alpha/beta-Hydrolases"/>
    <property type="match status" value="1"/>
</dbReference>
<dbReference type="Gene3D" id="3.40.50.1820">
    <property type="entry name" value="alpha/beta hydrolase"/>
    <property type="match status" value="1"/>
</dbReference>
<evidence type="ECO:0000313" key="4">
    <source>
        <dbReference type="Proteomes" id="UP000500826"/>
    </source>
</evidence>
<feature type="compositionally biased region" description="Basic and acidic residues" evidence="1">
    <location>
        <begin position="37"/>
        <end position="51"/>
    </location>
</feature>
<organism evidence="3 4">
    <name type="scientific">Ramlibacter terrae</name>
    <dbReference type="NCBI Taxonomy" id="2732511"/>
    <lineage>
        <taxon>Bacteria</taxon>
        <taxon>Pseudomonadati</taxon>
        <taxon>Pseudomonadota</taxon>
        <taxon>Betaproteobacteria</taxon>
        <taxon>Burkholderiales</taxon>
        <taxon>Comamonadaceae</taxon>
        <taxon>Ramlibacter</taxon>
    </lineage>
</organism>
<gene>
    <name evidence="3" type="ORF">HK414_09620</name>
</gene>
<evidence type="ECO:0000313" key="3">
    <source>
        <dbReference type="EMBL" id="QJW85778.1"/>
    </source>
</evidence>
<feature type="compositionally biased region" description="Basic residues" evidence="1">
    <location>
        <begin position="7"/>
        <end position="17"/>
    </location>
</feature>
<dbReference type="Proteomes" id="UP000500826">
    <property type="component" value="Chromosome"/>
</dbReference>
<dbReference type="InterPro" id="IPR013595">
    <property type="entry name" value="Pept_S33_TAP-like_C"/>
</dbReference>
<proteinExistence type="predicted"/>
<feature type="compositionally biased region" description="Gly residues" evidence="1">
    <location>
        <begin position="55"/>
        <end position="65"/>
    </location>
</feature>
<sequence>MAGAGRPQRRRAGRHAGRAGAGTGGGREPGGRRRTGLRADAHTDRVSDAARRGGARAGGPGGARGGRCRRRRTRRLALLFRPSVQPYPVSWFRHDPARLLGATSAPVLLVHGARDVQVPPAHAQLLHDALPQARLRIVPGMDHLLAVEGDVARGVALVAGELTGWLQDLPQPESA</sequence>
<evidence type="ECO:0000259" key="2">
    <source>
        <dbReference type="Pfam" id="PF08386"/>
    </source>
</evidence>